<feature type="domain" description="Enoyl reductase (ER)" evidence="2">
    <location>
        <begin position="10"/>
        <end position="334"/>
    </location>
</feature>
<dbReference type="InterPro" id="IPR011032">
    <property type="entry name" value="GroES-like_sf"/>
</dbReference>
<dbReference type="PANTHER" id="PTHR11695:SF294">
    <property type="entry name" value="RETICULON-4-INTERACTING PROTEIN 1, MITOCHONDRIAL"/>
    <property type="match status" value="1"/>
</dbReference>
<dbReference type="CDD" id="cd05289">
    <property type="entry name" value="MDR_like_2"/>
    <property type="match status" value="1"/>
</dbReference>
<dbReference type="Gene3D" id="3.90.180.10">
    <property type="entry name" value="Medium-chain alcohol dehydrogenases, catalytic domain"/>
    <property type="match status" value="1"/>
</dbReference>
<dbReference type="Pfam" id="PF13602">
    <property type="entry name" value="ADH_zinc_N_2"/>
    <property type="match status" value="1"/>
</dbReference>
<evidence type="ECO:0000259" key="2">
    <source>
        <dbReference type="SMART" id="SM00829"/>
    </source>
</evidence>
<protein>
    <submittedName>
        <fullName evidence="3">NADP-dependent oxidoreductase</fullName>
    </submittedName>
</protein>
<dbReference type="GO" id="GO:0016491">
    <property type="term" value="F:oxidoreductase activity"/>
    <property type="evidence" value="ECO:0007669"/>
    <property type="project" value="UniProtKB-KW"/>
</dbReference>
<name>A0A3L7AEM8_9MICO</name>
<dbReference type="OrthoDB" id="3175656at2"/>
<dbReference type="RefSeq" id="WP_121689665.1">
    <property type="nucleotide sequence ID" value="NZ_RCUY01000016.1"/>
</dbReference>
<accession>A0A3L7AEM8</accession>
<dbReference type="InterPro" id="IPR020843">
    <property type="entry name" value="ER"/>
</dbReference>
<keyword evidence="4" id="KW-1185">Reference proteome</keyword>
<dbReference type="InterPro" id="IPR050700">
    <property type="entry name" value="YIM1/Zinc_Alcohol_DH_Fams"/>
</dbReference>
<dbReference type="PROSITE" id="PS01162">
    <property type="entry name" value="QOR_ZETA_CRYSTAL"/>
    <property type="match status" value="1"/>
</dbReference>
<dbReference type="Gene3D" id="3.40.50.720">
    <property type="entry name" value="NAD(P)-binding Rossmann-like Domain"/>
    <property type="match status" value="1"/>
</dbReference>
<dbReference type="Proteomes" id="UP000269438">
    <property type="component" value="Unassembled WGS sequence"/>
</dbReference>
<dbReference type="InterPro" id="IPR002364">
    <property type="entry name" value="Quin_OxRdtase/zeta-crystal_CS"/>
</dbReference>
<organism evidence="3 4">
    <name type="scientific">Mycetocola lacteus</name>
    <dbReference type="NCBI Taxonomy" id="76637"/>
    <lineage>
        <taxon>Bacteria</taxon>
        <taxon>Bacillati</taxon>
        <taxon>Actinomycetota</taxon>
        <taxon>Actinomycetes</taxon>
        <taxon>Micrococcales</taxon>
        <taxon>Microbacteriaceae</taxon>
        <taxon>Mycetocola</taxon>
    </lineage>
</organism>
<dbReference type="AlphaFoldDB" id="A0A3L7AEM8"/>
<sequence>MRAVVYTRHGGPEVTALTEVTAPTPGPSEVLIRTRAVGLNPIDAIQRAGTTRALGGYVFPQVAGNELAGTVAAVGSAVTHFAAGDRVLTRVDKLRLGALGEWVAVDQSLVAQAPRTVPATTAAALPLAGLTAQQALGERFLNVQPGERLLITGGAGGVGLLAIQLAKLRGAHVTTTASEHGEALVRSMGADQVINYRTQRVSDRAEKYAAIFDMVGGPGLEDALEAIAPGGRVVSISGPVTPGSVDRDLGGIRRFLVSTVLRWRSRSVRARARQLGARYEFLFMYPDGRGLAELAQLVDAGSLRLTIDSVFTVEHYADAFARLESRRAKGKVVIEFPEVS</sequence>
<dbReference type="InterPro" id="IPR036291">
    <property type="entry name" value="NAD(P)-bd_dom_sf"/>
</dbReference>
<dbReference type="InterPro" id="IPR013154">
    <property type="entry name" value="ADH-like_N"/>
</dbReference>
<evidence type="ECO:0000313" key="4">
    <source>
        <dbReference type="Proteomes" id="UP000269438"/>
    </source>
</evidence>
<evidence type="ECO:0000256" key="1">
    <source>
        <dbReference type="ARBA" id="ARBA00023002"/>
    </source>
</evidence>
<dbReference type="EMBL" id="RCUY01000016">
    <property type="protein sequence ID" value="RLP78916.1"/>
    <property type="molecule type" value="Genomic_DNA"/>
</dbReference>
<dbReference type="GO" id="GO:0008270">
    <property type="term" value="F:zinc ion binding"/>
    <property type="evidence" value="ECO:0007669"/>
    <property type="project" value="InterPro"/>
</dbReference>
<gene>
    <name evidence="3" type="ORF">D9V34_17075</name>
</gene>
<dbReference type="PANTHER" id="PTHR11695">
    <property type="entry name" value="ALCOHOL DEHYDROGENASE RELATED"/>
    <property type="match status" value="1"/>
</dbReference>
<comment type="caution">
    <text evidence="3">The sequence shown here is derived from an EMBL/GenBank/DDBJ whole genome shotgun (WGS) entry which is preliminary data.</text>
</comment>
<evidence type="ECO:0000313" key="3">
    <source>
        <dbReference type="EMBL" id="RLP78916.1"/>
    </source>
</evidence>
<reference evidence="3 4" key="1">
    <citation type="submission" date="2018-10" db="EMBL/GenBank/DDBJ databases">
        <authorList>
            <person name="Li J."/>
        </authorList>
    </citation>
    <scope>NUCLEOTIDE SEQUENCE [LARGE SCALE GENOMIC DNA]</scope>
    <source>
        <strain evidence="3 4">JCM 11654</strain>
    </source>
</reference>
<dbReference type="Pfam" id="PF08240">
    <property type="entry name" value="ADH_N"/>
    <property type="match status" value="1"/>
</dbReference>
<dbReference type="SMART" id="SM00829">
    <property type="entry name" value="PKS_ER"/>
    <property type="match status" value="1"/>
</dbReference>
<dbReference type="SUPFAM" id="SSF51735">
    <property type="entry name" value="NAD(P)-binding Rossmann-fold domains"/>
    <property type="match status" value="1"/>
</dbReference>
<dbReference type="SUPFAM" id="SSF50129">
    <property type="entry name" value="GroES-like"/>
    <property type="match status" value="1"/>
</dbReference>
<proteinExistence type="predicted"/>
<keyword evidence="1" id="KW-0560">Oxidoreductase</keyword>